<accession>D6SL36</accession>
<dbReference type="Pfam" id="PF13649">
    <property type="entry name" value="Methyltransf_25"/>
    <property type="match status" value="1"/>
</dbReference>
<dbReference type="SUPFAM" id="SSF53335">
    <property type="entry name" value="S-adenosyl-L-methionine-dependent methyltransferases"/>
    <property type="match status" value="1"/>
</dbReference>
<dbReference type="Proteomes" id="UP000005496">
    <property type="component" value="Unassembled WGS sequence"/>
</dbReference>
<reference evidence="2" key="1">
    <citation type="submission" date="2010-05" db="EMBL/GenBank/DDBJ databases">
        <title>The draft genome of Desulfonatronospira thiodismutans ASO3-1.</title>
        <authorList>
            <consortium name="US DOE Joint Genome Institute (JGI-PGF)"/>
            <person name="Lucas S."/>
            <person name="Copeland A."/>
            <person name="Lapidus A."/>
            <person name="Cheng J.-F."/>
            <person name="Bruce D."/>
            <person name="Goodwin L."/>
            <person name="Pitluck S."/>
            <person name="Chertkov O."/>
            <person name="Brettin T."/>
            <person name="Detter J.C."/>
            <person name="Han C."/>
            <person name="Land M.L."/>
            <person name="Hauser L."/>
            <person name="Kyrpides N."/>
            <person name="Mikhailova N."/>
            <person name="Muyzer G."/>
            <person name="Woyke T."/>
        </authorList>
    </citation>
    <scope>NUCLEOTIDE SEQUENCE [LARGE SCALE GENOMIC DNA]</scope>
    <source>
        <strain evidence="2">ASO3-1</strain>
    </source>
</reference>
<dbReference type="eggNOG" id="COG2227">
    <property type="taxonomic scope" value="Bacteria"/>
</dbReference>
<dbReference type="OrthoDB" id="9765084at2"/>
<comment type="caution">
    <text evidence="2">The sequence shown here is derived from an EMBL/GenBank/DDBJ whole genome shotgun (WGS) entry which is preliminary data.</text>
</comment>
<evidence type="ECO:0000259" key="1">
    <source>
        <dbReference type="Pfam" id="PF13649"/>
    </source>
</evidence>
<dbReference type="InterPro" id="IPR029063">
    <property type="entry name" value="SAM-dependent_MTases_sf"/>
</dbReference>
<protein>
    <submittedName>
        <fullName evidence="2">Methyltransferase type 11</fullName>
    </submittedName>
</protein>
<dbReference type="CDD" id="cd02440">
    <property type="entry name" value="AdoMet_MTases"/>
    <property type="match status" value="1"/>
</dbReference>
<organism evidence="2 3">
    <name type="scientific">Desulfonatronospira thiodismutans ASO3-1</name>
    <dbReference type="NCBI Taxonomy" id="555779"/>
    <lineage>
        <taxon>Bacteria</taxon>
        <taxon>Pseudomonadati</taxon>
        <taxon>Thermodesulfobacteriota</taxon>
        <taxon>Desulfovibrionia</taxon>
        <taxon>Desulfovibrionales</taxon>
        <taxon>Desulfonatronovibrionaceae</taxon>
        <taxon>Desulfonatronospira</taxon>
    </lineage>
</organism>
<dbReference type="AlphaFoldDB" id="D6SL36"/>
<evidence type="ECO:0000313" key="2">
    <source>
        <dbReference type="EMBL" id="EFI35397.1"/>
    </source>
</evidence>
<proteinExistence type="predicted"/>
<evidence type="ECO:0000313" key="3">
    <source>
        <dbReference type="Proteomes" id="UP000005496"/>
    </source>
</evidence>
<feature type="domain" description="Methyltransferase" evidence="1">
    <location>
        <begin position="31"/>
        <end position="130"/>
    </location>
</feature>
<name>D6SL36_9BACT</name>
<gene>
    <name evidence="2" type="ORF">Dthio_PD2813</name>
</gene>
<dbReference type="Gene3D" id="3.40.50.150">
    <property type="entry name" value="Vaccinia Virus protein VP39"/>
    <property type="match status" value="1"/>
</dbReference>
<keyword evidence="2" id="KW-0808">Transferase</keyword>
<dbReference type="GO" id="GO:0008168">
    <property type="term" value="F:methyltransferase activity"/>
    <property type="evidence" value="ECO:0007669"/>
    <property type="project" value="UniProtKB-KW"/>
</dbReference>
<sequence>MVNNLYNLIISDVTRLCYKNCMNYYPDNSVILDVGIGNGVMLKKNHELIKKKNLQITGLDINKYYLEHCRKLINAYDLQDQVQVLHQSVTTYDPPHEGYFDYVFFGMSFMLMEDQKAVLDRAKKWVKPDGEVIFFQTMFKNRSKFMEFVKPRLKFITTVDFGKVTYENDFYALLNEENLSPCKDMLLKKNVFKGECRMIVTQPEQSVGS</sequence>
<dbReference type="InterPro" id="IPR041698">
    <property type="entry name" value="Methyltransf_25"/>
</dbReference>
<keyword evidence="3" id="KW-1185">Reference proteome</keyword>
<keyword evidence="2" id="KW-0489">Methyltransferase</keyword>
<dbReference type="EMBL" id="ACJN02000001">
    <property type="protein sequence ID" value="EFI35397.1"/>
    <property type="molecule type" value="Genomic_DNA"/>
</dbReference>
<dbReference type="GO" id="GO:0032259">
    <property type="term" value="P:methylation"/>
    <property type="evidence" value="ECO:0007669"/>
    <property type="project" value="UniProtKB-KW"/>
</dbReference>